<feature type="signal peptide" evidence="1">
    <location>
        <begin position="1"/>
        <end position="21"/>
    </location>
</feature>
<keyword evidence="1" id="KW-0732">Signal</keyword>
<evidence type="ECO:0000313" key="2">
    <source>
        <dbReference type="EMBL" id="RPE86025.1"/>
    </source>
</evidence>
<dbReference type="Proteomes" id="UP000281691">
    <property type="component" value="Unassembled WGS sequence"/>
</dbReference>
<proteinExistence type="predicted"/>
<organism evidence="2 3">
    <name type="scientific">Vespertiliibacter pulmonis</name>
    <dbReference type="NCBI Taxonomy" id="1443036"/>
    <lineage>
        <taxon>Bacteria</taxon>
        <taxon>Pseudomonadati</taxon>
        <taxon>Pseudomonadota</taxon>
        <taxon>Gammaproteobacteria</taxon>
        <taxon>Pasteurellales</taxon>
        <taxon>Pasteurellaceae</taxon>
        <taxon>Vespertiliibacter</taxon>
    </lineage>
</organism>
<dbReference type="AlphaFoldDB" id="A0A3N4VXT0"/>
<evidence type="ECO:0000256" key="1">
    <source>
        <dbReference type="SAM" id="SignalP"/>
    </source>
</evidence>
<evidence type="ECO:0000313" key="3">
    <source>
        <dbReference type="Proteomes" id="UP000281691"/>
    </source>
</evidence>
<keyword evidence="3" id="KW-1185">Reference proteome</keyword>
<dbReference type="RefSeq" id="WP_124210588.1">
    <property type="nucleotide sequence ID" value="NZ_CP016615.1"/>
</dbReference>
<dbReference type="OrthoDB" id="6519754at2"/>
<name>A0A3N4VXT0_9PAST</name>
<accession>A0A3N4VXT0</accession>
<dbReference type="EMBL" id="RKQP01000001">
    <property type="protein sequence ID" value="RPE86025.1"/>
    <property type="molecule type" value="Genomic_DNA"/>
</dbReference>
<comment type="caution">
    <text evidence="2">The sequence shown here is derived from an EMBL/GenBank/DDBJ whole genome shotgun (WGS) entry which is preliminary data.</text>
</comment>
<feature type="chain" id="PRO_5018022142" evidence="1">
    <location>
        <begin position="22"/>
        <end position="125"/>
    </location>
</feature>
<protein>
    <submittedName>
        <fullName evidence="2">Uncharacterized protein</fullName>
    </submittedName>
</protein>
<reference evidence="2 3" key="1">
    <citation type="submission" date="2018-11" db="EMBL/GenBank/DDBJ databases">
        <title>Genomic Encyclopedia of Type Strains, Phase IV (KMG-IV): sequencing the most valuable type-strain genomes for metagenomic binning, comparative biology and taxonomic classification.</title>
        <authorList>
            <person name="Goeker M."/>
        </authorList>
    </citation>
    <scope>NUCLEOTIDE SEQUENCE [LARGE SCALE GENOMIC DNA]</scope>
    <source>
        <strain evidence="2 3">DSM 27238</strain>
    </source>
</reference>
<sequence>MKNLKISCVLAVICFSFFASTAMSKPIKTFDQAIEKVMQSVVKNKLTYLPLSCLSFIASDENAQSYSVDVLEKHNAKCGGDPTVAPRLMSYEVNKKAGTLCTDSIEWAKHLNATDPYDFSCRAIK</sequence>
<gene>
    <name evidence="2" type="ORF">EDC46_0416</name>
</gene>